<dbReference type="PANTHER" id="PTHR30344:SF1">
    <property type="entry name" value="6-PHOSPHOGLUCONOLACTONASE"/>
    <property type="match status" value="1"/>
</dbReference>
<dbReference type="GO" id="GO:0005829">
    <property type="term" value="C:cytosol"/>
    <property type="evidence" value="ECO:0007669"/>
    <property type="project" value="TreeGrafter"/>
</dbReference>
<comment type="similarity">
    <text evidence="1">Belongs to the cycloisomerase 2 family.</text>
</comment>
<evidence type="ECO:0000313" key="3">
    <source>
        <dbReference type="Proteomes" id="UP000632125"/>
    </source>
</evidence>
<dbReference type="GO" id="GO:0017057">
    <property type="term" value="F:6-phosphogluconolactonase activity"/>
    <property type="evidence" value="ECO:0007669"/>
    <property type="project" value="TreeGrafter"/>
</dbReference>
<dbReference type="InterPro" id="IPR015943">
    <property type="entry name" value="WD40/YVTN_repeat-like_dom_sf"/>
</dbReference>
<dbReference type="Proteomes" id="UP000632125">
    <property type="component" value="Unassembled WGS sequence"/>
</dbReference>
<dbReference type="PANTHER" id="PTHR30344">
    <property type="entry name" value="6-PHOSPHOGLUCONOLACTONASE-RELATED"/>
    <property type="match status" value="1"/>
</dbReference>
<evidence type="ECO:0000313" key="2">
    <source>
        <dbReference type="EMBL" id="MBD2867900.1"/>
    </source>
</evidence>
<dbReference type="InterPro" id="IPR050282">
    <property type="entry name" value="Cycloisomerase_2"/>
</dbReference>
<proteinExistence type="inferred from homology"/>
<dbReference type="InterPro" id="IPR019405">
    <property type="entry name" value="Lactonase_7-beta_prop"/>
</dbReference>
<evidence type="ECO:0000256" key="1">
    <source>
        <dbReference type="ARBA" id="ARBA00005564"/>
    </source>
</evidence>
<organism evidence="2 3">
    <name type="scientific">Paenibacillus arenilitoris</name>
    <dbReference type="NCBI Taxonomy" id="2772299"/>
    <lineage>
        <taxon>Bacteria</taxon>
        <taxon>Bacillati</taxon>
        <taxon>Bacillota</taxon>
        <taxon>Bacilli</taxon>
        <taxon>Bacillales</taxon>
        <taxon>Paenibacillaceae</taxon>
        <taxon>Paenibacillus</taxon>
    </lineage>
</organism>
<sequence>MSQANERPPFSGLLYAGSYGGADDETIHVCAFDGESGKLSVLQRVSGLENASFLALHPDGRRLYAVSETGTTEGAAGGSVVAYDIDDATGLLGARSDRFLTHGAHPCYISADAEGRALFVANYTGGNVAALPLTAEGMPEAAASVHAHEGELGPNTARQDTAHAHSIMPLGETGWLVAADLGLDAVVVYRYDAESRELARKGSCKVRRGAGPRHLAYHGELRTAYVLNELDSTVTVLKLDAGQGTLTAGQTVPALPSGYNGRNDAADLHLAPSGRFLYSSNRGHDSIAAFAVDPASGELTPIQHIHCGGETPRNFAITPDGRYLLAAHQKTGTVATFRIDGDSGLLSPTGQALKLPSPVCLTFGRAHSPA</sequence>
<dbReference type="RefSeq" id="WP_190858813.1">
    <property type="nucleotide sequence ID" value="NZ_JACXIY010000006.1"/>
</dbReference>
<dbReference type="Pfam" id="PF10282">
    <property type="entry name" value="Lactonase"/>
    <property type="match status" value="1"/>
</dbReference>
<dbReference type="SUPFAM" id="SSF51004">
    <property type="entry name" value="C-terminal (heme d1) domain of cytochrome cd1-nitrite reductase"/>
    <property type="match status" value="1"/>
</dbReference>
<dbReference type="InterPro" id="IPR011048">
    <property type="entry name" value="Haem_d1_sf"/>
</dbReference>
<accession>A0A927CI31</accession>
<gene>
    <name evidence="2" type="ORF">IDH41_04860</name>
</gene>
<dbReference type="AlphaFoldDB" id="A0A927CI31"/>
<reference evidence="2" key="1">
    <citation type="submission" date="2020-09" db="EMBL/GenBank/DDBJ databases">
        <title>A novel bacterium of genus Paenibacillus, isolated from South China Sea.</title>
        <authorList>
            <person name="Huang H."/>
            <person name="Mo K."/>
            <person name="Hu Y."/>
        </authorList>
    </citation>
    <scope>NUCLEOTIDE SEQUENCE</scope>
    <source>
        <strain evidence="2">IB182493</strain>
    </source>
</reference>
<comment type="caution">
    <text evidence="2">The sequence shown here is derived from an EMBL/GenBank/DDBJ whole genome shotgun (WGS) entry which is preliminary data.</text>
</comment>
<dbReference type="EMBL" id="JACXIY010000006">
    <property type="protein sequence ID" value="MBD2867900.1"/>
    <property type="molecule type" value="Genomic_DNA"/>
</dbReference>
<dbReference type="Gene3D" id="2.130.10.10">
    <property type="entry name" value="YVTN repeat-like/Quinoprotein amine dehydrogenase"/>
    <property type="match status" value="1"/>
</dbReference>
<protein>
    <submittedName>
        <fullName evidence="2">Lactonase family protein</fullName>
    </submittedName>
</protein>
<name>A0A927CI31_9BACL</name>
<keyword evidence="3" id="KW-1185">Reference proteome</keyword>